<dbReference type="Pfam" id="PF00196">
    <property type="entry name" value="GerE"/>
    <property type="match status" value="1"/>
</dbReference>
<dbReference type="GO" id="GO:0006355">
    <property type="term" value="P:regulation of DNA-templated transcription"/>
    <property type="evidence" value="ECO:0007669"/>
    <property type="project" value="InterPro"/>
</dbReference>
<keyword evidence="3" id="KW-0804">Transcription</keyword>
<keyword evidence="2" id="KW-0238">DNA-binding</keyword>
<evidence type="ECO:0000313" key="6">
    <source>
        <dbReference type="Proteomes" id="UP000238916"/>
    </source>
</evidence>
<dbReference type="Proteomes" id="UP000238916">
    <property type="component" value="Unassembled WGS sequence"/>
</dbReference>
<evidence type="ECO:0000256" key="3">
    <source>
        <dbReference type="ARBA" id="ARBA00023163"/>
    </source>
</evidence>
<gene>
    <name evidence="5" type="ORF">SBF1_3120001</name>
</gene>
<organism evidence="5 6">
    <name type="scientific">Candidatus Desulfosporosinus infrequens</name>
    <dbReference type="NCBI Taxonomy" id="2043169"/>
    <lineage>
        <taxon>Bacteria</taxon>
        <taxon>Bacillati</taxon>
        <taxon>Bacillota</taxon>
        <taxon>Clostridia</taxon>
        <taxon>Eubacteriales</taxon>
        <taxon>Desulfitobacteriaceae</taxon>
        <taxon>Desulfosporosinus</taxon>
    </lineage>
</organism>
<dbReference type="PRINTS" id="PR00038">
    <property type="entry name" value="HTHLUXR"/>
</dbReference>
<dbReference type="InterPro" id="IPR036388">
    <property type="entry name" value="WH-like_DNA-bd_sf"/>
</dbReference>
<dbReference type="GO" id="GO:0003677">
    <property type="term" value="F:DNA binding"/>
    <property type="evidence" value="ECO:0007669"/>
    <property type="project" value="UniProtKB-KW"/>
</dbReference>
<protein>
    <submittedName>
        <fullName evidence="5">ATP-dependent transcriptional regulator, MalT-like, LuxR family</fullName>
    </submittedName>
</protein>
<accession>A0A2U3KYW5</accession>
<dbReference type="InterPro" id="IPR000792">
    <property type="entry name" value="Tscrpt_reg_LuxR_C"/>
</dbReference>
<dbReference type="SUPFAM" id="SSF46894">
    <property type="entry name" value="C-terminal effector domain of the bipartite response regulators"/>
    <property type="match status" value="1"/>
</dbReference>
<evidence type="ECO:0000256" key="2">
    <source>
        <dbReference type="ARBA" id="ARBA00023125"/>
    </source>
</evidence>
<evidence type="ECO:0000313" key="5">
    <source>
        <dbReference type="EMBL" id="SPF44876.1"/>
    </source>
</evidence>
<dbReference type="EMBL" id="OMOF01000238">
    <property type="protein sequence ID" value="SPF44876.1"/>
    <property type="molecule type" value="Genomic_DNA"/>
</dbReference>
<dbReference type="PANTHER" id="PTHR44688">
    <property type="entry name" value="DNA-BINDING TRANSCRIPTIONAL ACTIVATOR DEVR_DOSR"/>
    <property type="match status" value="1"/>
</dbReference>
<dbReference type="Gene3D" id="1.10.10.10">
    <property type="entry name" value="Winged helix-like DNA-binding domain superfamily/Winged helix DNA-binding domain"/>
    <property type="match status" value="1"/>
</dbReference>
<dbReference type="InterPro" id="IPR016032">
    <property type="entry name" value="Sig_transdc_resp-reg_C-effctor"/>
</dbReference>
<evidence type="ECO:0000256" key="1">
    <source>
        <dbReference type="ARBA" id="ARBA00023015"/>
    </source>
</evidence>
<reference evidence="6" key="1">
    <citation type="submission" date="2018-02" db="EMBL/GenBank/DDBJ databases">
        <authorList>
            <person name="Hausmann B."/>
        </authorList>
    </citation>
    <scope>NUCLEOTIDE SEQUENCE [LARGE SCALE GENOMIC DNA]</scope>
    <source>
        <strain evidence="6">Peat soil MAG SbF1</strain>
    </source>
</reference>
<dbReference type="SMART" id="SM00421">
    <property type="entry name" value="HTH_LUXR"/>
    <property type="match status" value="1"/>
</dbReference>
<dbReference type="CDD" id="cd06170">
    <property type="entry name" value="LuxR_C_like"/>
    <property type="match status" value="1"/>
</dbReference>
<evidence type="ECO:0000259" key="4">
    <source>
        <dbReference type="PROSITE" id="PS50043"/>
    </source>
</evidence>
<dbReference type="PANTHER" id="PTHR44688:SF16">
    <property type="entry name" value="DNA-BINDING TRANSCRIPTIONAL ACTIVATOR DEVR_DOSR"/>
    <property type="match status" value="1"/>
</dbReference>
<keyword evidence="1" id="KW-0805">Transcription regulation</keyword>
<name>A0A2U3KYW5_9FIRM</name>
<dbReference type="AlphaFoldDB" id="A0A2U3KYW5"/>
<feature type="domain" description="HTH luxR-type" evidence="4">
    <location>
        <begin position="174"/>
        <end position="239"/>
    </location>
</feature>
<dbReference type="PROSITE" id="PS50043">
    <property type="entry name" value="HTH_LUXR_2"/>
    <property type="match status" value="1"/>
</dbReference>
<proteinExistence type="predicted"/>
<sequence>MEKDISAENNLLYNTTIELCKGYIYSCLGQLEKIPYWLQIGDMTAADLFLQGMTFNYIIYGKAVMLSKNYIELEMLAESFMEYFAIFSSQLGFIHNNIFEAVAKYNLYGLKEGTAALERALAKGEADDIIMPFVENAPHIIEMLKAISPQDFNNEYMNRVLLGSEQYLESIKSVQTIKVKLSQREVEVLSLSAEGLNREEIAANLTMSQGTVKTHLQNIYQKLGVNGKVLAINIAQKQGII</sequence>